<evidence type="ECO:0000256" key="3">
    <source>
        <dbReference type="ARBA" id="ARBA00022827"/>
    </source>
</evidence>
<dbReference type="EC" id="1.18.1.2" evidence="6"/>
<dbReference type="Proteomes" id="UP000051673">
    <property type="component" value="Unassembled WGS sequence"/>
</dbReference>
<feature type="domain" description="FAD/NAD(P)-binding" evidence="7">
    <location>
        <begin position="7"/>
        <end position="290"/>
    </location>
</feature>
<feature type="binding site" evidence="6">
    <location>
        <position position="88"/>
    </location>
    <ligand>
        <name>FAD</name>
        <dbReference type="ChEBI" id="CHEBI:57692"/>
    </ligand>
</feature>
<dbReference type="InterPro" id="IPR036188">
    <property type="entry name" value="FAD/NAD-bd_sf"/>
</dbReference>
<dbReference type="InterPro" id="IPR023753">
    <property type="entry name" value="FAD/NAD-binding_dom"/>
</dbReference>
<name>A0A0R2JSZ5_9LACO</name>
<evidence type="ECO:0000256" key="2">
    <source>
        <dbReference type="ARBA" id="ARBA00022630"/>
    </source>
</evidence>
<dbReference type="GO" id="GO:0050660">
    <property type="term" value="F:flavin adenine dinucleotide binding"/>
    <property type="evidence" value="ECO:0007669"/>
    <property type="project" value="UniProtKB-UniRule"/>
</dbReference>
<feature type="binding site" evidence="6">
    <location>
        <position position="35"/>
    </location>
    <ligand>
        <name>FAD</name>
        <dbReference type="ChEBI" id="CHEBI:57692"/>
    </ligand>
</feature>
<dbReference type="PATRIC" id="fig|1620.3.peg.1790"/>
<dbReference type="PRINTS" id="PR00469">
    <property type="entry name" value="PNDRDTASEII"/>
</dbReference>
<evidence type="ECO:0000256" key="4">
    <source>
        <dbReference type="ARBA" id="ARBA00022857"/>
    </source>
</evidence>
<protein>
    <recommendedName>
        <fullName evidence="6">Ferredoxin--NADP reductase</fullName>
        <shortName evidence="6">FNR</shortName>
        <shortName evidence="6">Fd-NADP(+) reductase</shortName>
        <ecNumber evidence="6">1.18.1.2</ecNumber>
    </recommendedName>
</protein>
<comment type="similarity">
    <text evidence="6">Belongs to the ferredoxin--NADP reductase type 2 family.</text>
</comment>
<dbReference type="GO" id="GO:0004324">
    <property type="term" value="F:ferredoxin-NADP+ reductase activity"/>
    <property type="evidence" value="ECO:0007669"/>
    <property type="project" value="UniProtKB-UniRule"/>
</dbReference>
<dbReference type="OrthoDB" id="9806179at2"/>
<comment type="subunit">
    <text evidence="1 6">Homodimer.</text>
</comment>
<evidence type="ECO:0000313" key="9">
    <source>
        <dbReference type="Proteomes" id="UP000051673"/>
    </source>
</evidence>
<evidence type="ECO:0000256" key="1">
    <source>
        <dbReference type="ARBA" id="ARBA00011738"/>
    </source>
</evidence>
<dbReference type="PRINTS" id="PR00368">
    <property type="entry name" value="FADPNR"/>
</dbReference>
<sequence>MTMSDTQVAIIGAGPVGLYAAFYARLRGLDVTVVDSLSSSGGQVAHLYPQKELLDIPGFVSIDGQQLTQQLYQQAAQLAPHFKFNTTVTDVRYDEADAQFTLVTDQGELTAQKVILAIGRGAFEPKRLPNDLGAAYEGDGVYYVADDLQKFAGRDVLVAGGGDSAVDQALALEPIANQVYLTHRRDNFRAMAYTLDQLATSNVRMLTPFSISEIERVDEKLVVQLMGADATDSVVVDDLIVSYGFRSDAQLVEAWTSHPKIERQHCVVARTMETTVPGLYAVGDIAGYPGKTDLIATGFGEAPLAIHDILMQLAPENAGPLHSSGFTIKDGQIDQLK</sequence>
<accession>A0A0R2JSZ5</accession>
<feature type="binding site" evidence="6">
    <location>
        <position position="284"/>
    </location>
    <ligand>
        <name>FAD</name>
        <dbReference type="ChEBI" id="CHEBI:57692"/>
    </ligand>
</feature>
<evidence type="ECO:0000259" key="7">
    <source>
        <dbReference type="Pfam" id="PF07992"/>
    </source>
</evidence>
<gene>
    <name evidence="8" type="ORF">IV67_GL001754</name>
</gene>
<dbReference type="InterPro" id="IPR022890">
    <property type="entry name" value="Fd--NADP_Rdtase_type_2"/>
</dbReference>
<dbReference type="PANTHER" id="PTHR48105">
    <property type="entry name" value="THIOREDOXIN REDUCTASE 1-RELATED-RELATED"/>
    <property type="match status" value="1"/>
</dbReference>
<reference evidence="8 9" key="1">
    <citation type="journal article" date="2015" name="Genome Announc.">
        <title>Expanding the biotechnology potential of lactobacilli through comparative genomics of 213 strains and associated genera.</title>
        <authorList>
            <person name="Sun Z."/>
            <person name="Harris H.M."/>
            <person name="McCann A."/>
            <person name="Guo C."/>
            <person name="Argimon S."/>
            <person name="Zhang W."/>
            <person name="Yang X."/>
            <person name="Jeffery I.B."/>
            <person name="Cooney J.C."/>
            <person name="Kagawa T.F."/>
            <person name="Liu W."/>
            <person name="Song Y."/>
            <person name="Salvetti E."/>
            <person name="Wrobel A."/>
            <person name="Rasinkangas P."/>
            <person name="Parkhill J."/>
            <person name="Rea M.C."/>
            <person name="O'Sullivan O."/>
            <person name="Ritari J."/>
            <person name="Douillard F.P."/>
            <person name="Paul Ross R."/>
            <person name="Yang R."/>
            <person name="Briner A.E."/>
            <person name="Felis G.E."/>
            <person name="de Vos W.M."/>
            <person name="Barrangou R."/>
            <person name="Klaenhammer T.R."/>
            <person name="Caufield P.W."/>
            <person name="Cui Y."/>
            <person name="Zhang H."/>
            <person name="O'Toole P.W."/>
        </authorList>
    </citation>
    <scope>NUCLEOTIDE SEQUENCE [LARGE SCALE GENOMIC DNA]</scope>
    <source>
        <strain evidence="8 9">DSM 20014</strain>
    </source>
</reference>
<comment type="catalytic activity">
    <reaction evidence="6">
        <text>2 reduced [2Fe-2S]-[ferredoxin] + NADP(+) + H(+) = 2 oxidized [2Fe-2S]-[ferredoxin] + NADPH</text>
        <dbReference type="Rhea" id="RHEA:20125"/>
        <dbReference type="Rhea" id="RHEA-COMP:10000"/>
        <dbReference type="Rhea" id="RHEA-COMP:10001"/>
        <dbReference type="ChEBI" id="CHEBI:15378"/>
        <dbReference type="ChEBI" id="CHEBI:33737"/>
        <dbReference type="ChEBI" id="CHEBI:33738"/>
        <dbReference type="ChEBI" id="CHEBI:57783"/>
        <dbReference type="ChEBI" id="CHEBI:58349"/>
        <dbReference type="EC" id="1.18.1.2"/>
    </reaction>
</comment>
<dbReference type="AlphaFoldDB" id="A0A0R2JSZ5"/>
<dbReference type="Pfam" id="PF07992">
    <property type="entry name" value="Pyr_redox_2"/>
    <property type="match status" value="1"/>
</dbReference>
<keyword evidence="2 6" id="KW-0285">Flavoprotein</keyword>
<feature type="binding site" evidence="6">
    <location>
        <position position="324"/>
    </location>
    <ligand>
        <name>FAD</name>
        <dbReference type="ChEBI" id="CHEBI:57692"/>
    </ligand>
</feature>
<comment type="caution">
    <text evidence="6">Lacks conserved residue(s) required for the propagation of feature annotation.</text>
</comment>
<keyword evidence="4 6" id="KW-0521">NADP</keyword>
<feature type="binding site" evidence="6">
    <location>
        <position position="123"/>
    </location>
    <ligand>
        <name>FAD</name>
        <dbReference type="ChEBI" id="CHEBI:57692"/>
    </ligand>
</feature>
<dbReference type="InterPro" id="IPR050097">
    <property type="entry name" value="Ferredoxin-NADP_redctase_2"/>
</dbReference>
<dbReference type="EMBL" id="JQCD01000021">
    <property type="protein sequence ID" value="KRN77396.1"/>
    <property type="molecule type" value="Genomic_DNA"/>
</dbReference>
<comment type="caution">
    <text evidence="8">The sequence shown here is derived from an EMBL/GenBank/DDBJ whole genome shotgun (WGS) entry which is preliminary data.</text>
</comment>
<keyword evidence="5 6" id="KW-0560">Oxidoreductase</keyword>
<comment type="cofactor">
    <cofactor evidence="6">
        <name>FAD</name>
        <dbReference type="ChEBI" id="CHEBI:57692"/>
    </cofactor>
    <text evidence="6">Binds 1 FAD per subunit.</text>
</comment>
<dbReference type="Gene3D" id="3.50.50.60">
    <property type="entry name" value="FAD/NAD(P)-binding domain"/>
    <property type="match status" value="2"/>
</dbReference>
<organism evidence="8 9">
    <name type="scientific">Weissella minor</name>
    <dbReference type="NCBI Taxonomy" id="1620"/>
    <lineage>
        <taxon>Bacteria</taxon>
        <taxon>Bacillati</taxon>
        <taxon>Bacillota</taxon>
        <taxon>Bacilli</taxon>
        <taxon>Lactobacillales</taxon>
        <taxon>Lactobacillaceae</taxon>
        <taxon>Weissella</taxon>
    </lineage>
</organism>
<keyword evidence="9" id="KW-1185">Reference proteome</keyword>
<evidence type="ECO:0000256" key="5">
    <source>
        <dbReference type="ARBA" id="ARBA00023002"/>
    </source>
</evidence>
<feature type="binding site" evidence="6">
    <location>
        <position position="43"/>
    </location>
    <ligand>
        <name>FAD</name>
        <dbReference type="ChEBI" id="CHEBI:57692"/>
    </ligand>
</feature>
<dbReference type="GO" id="GO:0050661">
    <property type="term" value="F:NADP binding"/>
    <property type="evidence" value="ECO:0007669"/>
    <property type="project" value="UniProtKB-UniRule"/>
</dbReference>
<evidence type="ECO:0000256" key="6">
    <source>
        <dbReference type="HAMAP-Rule" id="MF_01685"/>
    </source>
</evidence>
<dbReference type="SUPFAM" id="SSF51905">
    <property type="entry name" value="FAD/NAD(P)-binding domain"/>
    <property type="match status" value="1"/>
</dbReference>
<feature type="binding site" evidence="6">
    <location>
        <position position="48"/>
    </location>
    <ligand>
        <name>FAD</name>
        <dbReference type="ChEBI" id="CHEBI:57692"/>
    </ligand>
</feature>
<evidence type="ECO:0000313" key="8">
    <source>
        <dbReference type="EMBL" id="KRN77396.1"/>
    </source>
</evidence>
<proteinExistence type="inferred from homology"/>
<dbReference type="HAMAP" id="MF_01685">
    <property type="entry name" value="FENR2"/>
    <property type="match status" value="1"/>
</dbReference>
<dbReference type="STRING" id="1620.IV67_GL001754"/>
<keyword evidence="3 6" id="KW-0274">FAD</keyword>